<accession>A0A6L2KGR6</accession>
<dbReference type="AlphaFoldDB" id="A0A6L2KGR6"/>
<proteinExistence type="predicted"/>
<reference evidence="2" key="1">
    <citation type="journal article" date="2019" name="Sci. Rep.">
        <title>Draft genome of Tanacetum cinerariifolium, the natural source of mosquito coil.</title>
        <authorList>
            <person name="Yamashiro T."/>
            <person name="Shiraishi A."/>
            <person name="Satake H."/>
            <person name="Nakayama K."/>
        </authorList>
    </citation>
    <scope>NUCLEOTIDE SEQUENCE</scope>
</reference>
<feature type="compositionally biased region" description="Polar residues" evidence="1">
    <location>
        <begin position="262"/>
        <end position="278"/>
    </location>
</feature>
<feature type="region of interest" description="Disordered" evidence="1">
    <location>
        <begin position="207"/>
        <end position="230"/>
    </location>
</feature>
<organism evidence="2">
    <name type="scientific">Tanacetum cinerariifolium</name>
    <name type="common">Dalmatian daisy</name>
    <name type="synonym">Chrysanthemum cinerariifolium</name>
    <dbReference type="NCBI Taxonomy" id="118510"/>
    <lineage>
        <taxon>Eukaryota</taxon>
        <taxon>Viridiplantae</taxon>
        <taxon>Streptophyta</taxon>
        <taxon>Embryophyta</taxon>
        <taxon>Tracheophyta</taxon>
        <taxon>Spermatophyta</taxon>
        <taxon>Magnoliopsida</taxon>
        <taxon>eudicotyledons</taxon>
        <taxon>Gunneridae</taxon>
        <taxon>Pentapetalae</taxon>
        <taxon>asterids</taxon>
        <taxon>campanulids</taxon>
        <taxon>Asterales</taxon>
        <taxon>Asteraceae</taxon>
        <taxon>Asteroideae</taxon>
        <taxon>Anthemideae</taxon>
        <taxon>Anthemidinae</taxon>
        <taxon>Tanacetum</taxon>
    </lineage>
</organism>
<feature type="region of interest" description="Disordered" evidence="1">
    <location>
        <begin position="406"/>
        <end position="435"/>
    </location>
</feature>
<name>A0A6L2KGR6_TANCI</name>
<gene>
    <name evidence="2" type="ORF">Tci_020107</name>
</gene>
<protein>
    <submittedName>
        <fullName evidence="2">Uncharacterized protein</fullName>
    </submittedName>
</protein>
<dbReference type="EMBL" id="BKCJ010002375">
    <property type="protein sequence ID" value="GEU48129.1"/>
    <property type="molecule type" value="Genomic_DNA"/>
</dbReference>
<comment type="caution">
    <text evidence="2">The sequence shown here is derived from an EMBL/GenBank/DDBJ whole genome shotgun (WGS) entry which is preliminary data.</text>
</comment>
<evidence type="ECO:0000313" key="2">
    <source>
        <dbReference type="EMBL" id="GEU48129.1"/>
    </source>
</evidence>
<evidence type="ECO:0000256" key="1">
    <source>
        <dbReference type="SAM" id="MobiDB-lite"/>
    </source>
</evidence>
<sequence length="435" mass="48350">MQTHASKVDSSKALDADLVVMKSNGIKSEKHDTSSSSGNYLTHVVDADIRPVNNQMPFAEVQLTAQYNVLANEQQYTEQFEPIYDIYLLEKIDSNTTSDLTNMSSDSGKGLCEFSIKNELRKLKGTSVDTKFVKPSILGKPVLQPPRNQSVVRQSNAFKSELCNFSKPRFASQVDVNYVLSKLATPRYFPKVREYVLAKPHHVIAHGSSRNSQEESFSLNKSSAVHKKPNTPRSCLRWKLTGKIFKIAGLKWIPTGKMFTDSTTKVDSEPPNGSNDDITNPYECGPGPQLMTPGTINSGLVQNIPSLTPTVPPTKNDWDSFFNLYAPSISTLQTTSKQQSLVIPQGGEDDFYDIEVAHMDNDPYFGILISEPILKKKLYKGSFHQTCHLNQSFDTLTKMTKKHPLENVIGDPSRPVSTRSELQDNPIPFGGKLSG</sequence>
<feature type="region of interest" description="Disordered" evidence="1">
    <location>
        <begin position="262"/>
        <end position="282"/>
    </location>
</feature>
<feature type="compositionally biased region" description="Polar residues" evidence="1">
    <location>
        <begin position="208"/>
        <end position="223"/>
    </location>
</feature>